<keyword evidence="5" id="KW-1185">Reference proteome</keyword>
<dbReference type="PANTHER" id="PTHR14167">
    <property type="entry name" value="SH3 DOMAIN-CONTAINING"/>
    <property type="match status" value="1"/>
</dbReference>
<dbReference type="InterPro" id="IPR036028">
    <property type="entry name" value="SH3-like_dom_sf"/>
</dbReference>
<keyword evidence="1 2" id="KW-0728">SH3 domain</keyword>
<protein>
    <recommendedName>
        <fullName evidence="3">SH3 domain-containing protein</fullName>
    </recommendedName>
</protein>
<dbReference type="SMART" id="SM00326">
    <property type="entry name" value="SH3"/>
    <property type="match status" value="4"/>
</dbReference>
<reference evidence="4" key="3">
    <citation type="submission" date="2025-09" db="UniProtKB">
        <authorList>
            <consortium name="Ensembl"/>
        </authorList>
    </citation>
    <scope>IDENTIFICATION</scope>
</reference>
<feature type="domain" description="SH3" evidence="3">
    <location>
        <begin position="173"/>
        <end position="232"/>
    </location>
</feature>
<name>A0A667XBN3_9TELE</name>
<dbReference type="SUPFAM" id="SSF50044">
    <property type="entry name" value="SH3-domain"/>
    <property type="match status" value="4"/>
</dbReference>
<reference evidence="4" key="1">
    <citation type="submission" date="2019-06" db="EMBL/GenBank/DDBJ databases">
        <authorList>
            <consortium name="Wellcome Sanger Institute Data Sharing"/>
        </authorList>
    </citation>
    <scope>NUCLEOTIDE SEQUENCE [LARGE SCALE GENOMIC DNA]</scope>
</reference>
<dbReference type="PANTHER" id="PTHR14167:SF116">
    <property type="entry name" value="CAP, ISOFORM AC"/>
    <property type="match status" value="1"/>
</dbReference>
<feature type="domain" description="SH3" evidence="3">
    <location>
        <begin position="91"/>
        <end position="152"/>
    </location>
</feature>
<evidence type="ECO:0000313" key="5">
    <source>
        <dbReference type="Proteomes" id="UP000472263"/>
    </source>
</evidence>
<feature type="domain" description="SH3" evidence="3">
    <location>
        <begin position="327"/>
        <end position="386"/>
    </location>
</feature>
<evidence type="ECO:0000256" key="1">
    <source>
        <dbReference type="ARBA" id="ARBA00022443"/>
    </source>
</evidence>
<evidence type="ECO:0000259" key="3">
    <source>
        <dbReference type="PROSITE" id="PS50002"/>
    </source>
</evidence>
<sequence length="387" mass="43119">CTLQKYCCTQLDGSAHRSKKQGPVLPPRPNPGHRLYNKYIVRVVDHKTFECQVGDVRGRVQKSHITVITPLASMPPPQVLCPSVVRESVCVPLSHSVVLHVCVLPSEGPGELGLRVGDVVTNVEQVDNDWYRGTCRGYTGFFPINYVKVLLLICSHSQYFLHIQHFEFCRVLSSGPRCVARFDFDGEHSDELSFSEGDVIQLKEYVGQEWARGKVGVFMGIFPLNFVEVIEDLPPPPSQQQTPPTKIALPGKTTWKHGPKAVNPFSAIQSKAVNPFTSESDLSFQQGDCILITRHVDADWYCGRLSGREGLFPKAFNYCPVEPSRAAGIGTAKALYDFTSDCDEELSLQAGDIITNLESIDDEWFLGDLKGKRALVPKNYVQVLEMH</sequence>
<dbReference type="Pfam" id="PF00018">
    <property type="entry name" value="SH3_1"/>
    <property type="match status" value="2"/>
</dbReference>
<proteinExistence type="predicted"/>
<dbReference type="Ensembl" id="ENSMMDT00005006480.1">
    <property type="protein sequence ID" value="ENSMMDP00005006316.1"/>
    <property type="gene ID" value="ENSMMDG00005003480.1"/>
</dbReference>
<dbReference type="Proteomes" id="UP000472263">
    <property type="component" value="Chromosome 1"/>
</dbReference>
<dbReference type="InterPro" id="IPR050384">
    <property type="entry name" value="Endophilin_SH3RF"/>
</dbReference>
<dbReference type="InterPro" id="IPR001452">
    <property type="entry name" value="SH3_domain"/>
</dbReference>
<dbReference type="Pfam" id="PF14604">
    <property type="entry name" value="SH3_9"/>
    <property type="match status" value="2"/>
</dbReference>
<evidence type="ECO:0000313" key="4">
    <source>
        <dbReference type="Ensembl" id="ENSMMDP00005006316.1"/>
    </source>
</evidence>
<dbReference type="GeneTree" id="ENSGT00940000155694"/>
<dbReference type="Gene3D" id="2.30.30.40">
    <property type="entry name" value="SH3 Domains"/>
    <property type="match status" value="4"/>
</dbReference>
<dbReference type="PROSITE" id="PS50002">
    <property type="entry name" value="SH3"/>
    <property type="match status" value="3"/>
</dbReference>
<reference evidence="4" key="2">
    <citation type="submission" date="2025-08" db="UniProtKB">
        <authorList>
            <consortium name="Ensembl"/>
        </authorList>
    </citation>
    <scope>IDENTIFICATION</scope>
</reference>
<dbReference type="PRINTS" id="PR00499">
    <property type="entry name" value="P67PHOX"/>
</dbReference>
<dbReference type="InParanoid" id="A0A667XBN3"/>
<organism evidence="4 5">
    <name type="scientific">Myripristis murdjan</name>
    <name type="common">pinecone soldierfish</name>
    <dbReference type="NCBI Taxonomy" id="586833"/>
    <lineage>
        <taxon>Eukaryota</taxon>
        <taxon>Metazoa</taxon>
        <taxon>Chordata</taxon>
        <taxon>Craniata</taxon>
        <taxon>Vertebrata</taxon>
        <taxon>Euteleostomi</taxon>
        <taxon>Actinopterygii</taxon>
        <taxon>Neopterygii</taxon>
        <taxon>Teleostei</taxon>
        <taxon>Neoteleostei</taxon>
        <taxon>Acanthomorphata</taxon>
        <taxon>Holocentriformes</taxon>
        <taxon>Holocentridae</taxon>
        <taxon>Myripristis</taxon>
    </lineage>
</organism>
<evidence type="ECO:0000256" key="2">
    <source>
        <dbReference type="PROSITE-ProRule" id="PRU00192"/>
    </source>
</evidence>
<dbReference type="PRINTS" id="PR00452">
    <property type="entry name" value="SH3DOMAIN"/>
</dbReference>
<accession>A0A667XBN3</accession>
<dbReference type="AlphaFoldDB" id="A0A667XBN3"/>